<protein>
    <submittedName>
        <fullName evidence="1">Uncharacterized protein</fullName>
    </submittedName>
</protein>
<evidence type="ECO:0000313" key="1">
    <source>
        <dbReference type="EMBL" id="OTF72344.1"/>
    </source>
</evidence>
<evidence type="ECO:0000313" key="2">
    <source>
        <dbReference type="Proteomes" id="UP000194236"/>
    </source>
</evidence>
<keyword evidence="2" id="KW-1185">Reference proteome</keyword>
<gene>
    <name evidence="1" type="ORF">BLA29_007177</name>
</gene>
<dbReference type="Proteomes" id="UP000194236">
    <property type="component" value="Unassembled WGS sequence"/>
</dbReference>
<comment type="caution">
    <text evidence="1">The sequence shown here is derived from an EMBL/GenBank/DDBJ whole genome shotgun (WGS) entry which is preliminary data.</text>
</comment>
<sequence length="310" mass="35461">MNVATSRKNNQSFIAGSILTLRLRLFSHLALPLKLDRILVTLQCHRNDPWLSTLPNSVNNRNEKSSQESITQIPKCSCMTGTDSQQLQRDLSKSLDCINDYNRSLSSCCQIPSAQVESYYCQTLRLAGIKCLNGDRLLRRSDFLGYRNGSFDGYHEFMSQSLPLSLLNQRLSYDDYSKYFRFLSSQFQFSALNSDEILMMETGRNEYELQFHSPENLHNIAQQLDLLTNDPSSINHINHLWFNLDQLILFCHYEHPLQNASVTMDDKTESMNFALIEDFFPANRSIHSIGGGHGIGSFRLVECPPSIELV</sequence>
<dbReference type="AlphaFoldDB" id="A0A1Y3AX32"/>
<dbReference type="EMBL" id="MUJZ01056652">
    <property type="protein sequence ID" value="OTF72344.1"/>
    <property type="molecule type" value="Genomic_DNA"/>
</dbReference>
<reference evidence="1 2" key="1">
    <citation type="submission" date="2017-03" db="EMBL/GenBank/DDBJ databases">
        <title>Genome Survey of Euroglyphus maynei.</title>
        <authorList>
            <person name="Arlian L.G."/>
            <person name="Morgan M.S."/>
            <person name="Rider S.D."/>
        </authorList>
    </citation>
    <scope>NUCLEOTIDE SEQUENCE [LARGE SCALE GENOMIC DNA]</scope>
    <source>
        <strain evidence="1">Arlian Lab</strain>
        <tissue evidence="1">Whole body</tissue>
    </source>
</reference>
<name>A0A1Y3AX32_EURMA</name>
<organism evidence="1 2">
    <name type="scientific">Euroglyphus maynei</name>
    <name type="common">Mayne's house dust mite</name>
    <dbReference type="NCBI Taxonomy" id="6958"/>
    <lineage>
        <taxon>Eukaryota</taxon>
        <taxon>Metazoa</taxon>
        <taxon>Ecdysozoa</taxon>
        <taxon>Arthropoda</taxon>
        <taxon>Chelicerata</taxon>
        <taxon>Arachnida</taxon>
        <taxon>Acari</taxon>
        <taxon>Acariformes</taxon>
        <taxon>Sarcoptiformes</taxon>
        <taxon>Astigmata</taxon>
        <taxon>Psoroptidia</taxon>
        <taxon>Analgoidea</taxon>
        <taxon>Pyroglyphidae</taxon>
        <taxon>Pyroglyphinae</taxon>
        <taxon>Euroglyphus</taxon>
    </lineage>
</organism>
<feature type="non-terminal residue" evidence="1">
    <location>
        <position position="310"/>
    </location>
</feature>
<proteinExistence type="predicted"/>
<accession>A0A1Y3AX32</accession>